<dbReference type="SUPFAM" id="SSF111347">
    <property type="entry name" value="Rap/Ran-GAP"/>
    <property type="match status" value="1"/>
</dbReference>
<dbReference type="InterPro" id="IPR000331">
    <property type="entry name" value="Rap/Ran_GAP_dom"/>
</dbReference>
<evidence type="ECO:0000259" key="3">
    <source>
        <dbReference type="PROSITE" id="PS50085"/>
    </source>
</evidence>
<dbReference type="Proteomes" id="UP001431783">
    <property type="component" value="Unassembled WGS sequence"/>
</dbReference>
<dbReference type="InterPro" id="IPR035974">
    <property type="entry name" value="Rap/Ran-GAP_sf"/>
</dbReference>
<proteinExistence type="predicted"/>
<evidence type="ECO:0000313" key="5">
    <source>
        <dbReference type="Proteomes" id="UP001431783"/>
    </source>
</evidence>
<name>A0AAW1U2C3_9CUCU</name>
<dbReference type="Pfam" id="PF20412">
    <property type="entry name" value="RALGAPB_N"/>
    <property type="match status" value="1"/>
</dbReference>
<feature type="region of interest" description="Disordered" evidence="2">
    <location>
        <begin position="748"/>
        <end position="772"/>
    </location>
</feature>
<evidence type="ECO:0000256" key="2">
    <source>
        <dbReference type="SAM" id="MobiDB-lite"/>
    </source>
</evidence>
<dbReference type="GO" id="GO:0051056">
    <property type="term" value="P:regulation of small GTPase mediated signal transduction"/>
    <property type="evidence" value="ECO:0007669"/>
    <property type="project" value="InterPro"/>
</dbReference>
<accession>A0AAW1U2C3</accession>
<organism evidence="4 5">
    <name type="scientific">Henosepilachna vigintioctopunctata</name>
    <dbReference type="NCBI Taxonomy" id="420089"/>
    <lineage>
        <taxon>Eukaryota</taxon>
        <taxon>Metazoa</taxon>
        <taxon>Ecdysozoa</taxon>
        <taxon>Arthropoda</taxon>
        <taxon>Hexapoda</taxon>
        <taxon>Insecta</taxon>
        <taxon>Pterygota</taxon>
        <taxon>Neoptera</taxon>
        <taxon>Endopterygota</taxon>
        <taxon>Coleoptera</taxon>
        <taxon>Polyphaga</taxon>
        <taxon>Cucujiformia</taxon>
        <taxon>Coccinelloidea</taxon>
        <taxon>Coccinellidae</taxon>
        <taxon>Epilachninae</taxon>
        <taxon>Epilachnini</taxon>
        <taxon>Henosepilachna</taxon>
    </lineage>
</organism>
<feature type="region of interest" description="Disordered" evidence="2">
    <location>
        <begin position="390"/>
        <end position="430"/>
    </location>
</feature>
<feature type="compositionally biased region" description="Polar residues" evidence="2">
    <location>
        <begin position="1299"/>
        <end position="1311"/>
    </location>
</feature>
<feature type="compositionally biased region" description="Basic and acidic residues" evidence="2">
    <location>
        <begin position="1312"/>
        <end position="1330"/>
    </location>
</feature>
<keyword evidence="1" id="KW-0343">GTPase activation</keyword>
<sequence length="1488" mass="166430">MNLGLFNRMNIKDSTANKGMYSEWTSLSTFIQNYGEENKSVLQKFGLLTSREVTVAIVKQLTSNLGITHPPEASPLVCDKEVQWCMEVLCFGLSLPLTEHESIKDCVNVYCEWLSALLPSPKLCVPQPILDDSNIYCQKIVSHFYYLFIPRQGEGIDTINRQAVLCHRVLRTIKQIANESKILDRETWECLLLFLIAINDNLLALPTVKDDIADQLCERTLSVLFEVWLIACAHCFPSPTLWKTLRECCMNWRHRTALVEQWNRVNLALTSKILVFMYGPSFPELKLGEEDIIPQPMTNDCTAQSWYRFLNIIGNPVCLTKPEVISQTQKFLHFAINDSAVMDPCQHPCLEILPNIFLKAIKGISGQVDGFLGIAQPSWWDFIVSSGTNDKGKESSPTPTSVHSPTPPTQRRLAKSFSVAPSSVTKGAPKTSLIGLTTSRASISNAPPSSSGPPSSTSFSSLNYLGSESKITLAPGRPKCNSILHLFGEWLFDAAFIDTDCHSKQGFDTKRLSSVIIDRKNSSSYSQSSSLSDVASLPPSLTIDKFESGRAEALGTLCRIICAKKTGEEILPMYLARFYMAIQMGLKIPPNKECSETMVAILINSSDLFRLDLNGIRILLPVFISALEIVLPEKDLKFASCISKVELRRACINILLSMLILPLHFQNVVIKELISTGGTDKPVTFIQLKLRMMNLLMNALQIEGDPQNTHMLLGGLMLSVLDSATFEKVEQVTQPLTEVGSNLLSSASDTASTTSMTSSNDHVTTSTEQADPVDPYEYHPQLSIDSAHALFVRATYLVCHRLISSWKTDLNISLAALELLSGLARTHIKESDAMECKRAVKWLCDYIIQQCSRPPQAHSKDLHSTIVAAFHCCSIWLLQHPYLLRDKDCLQTVLEVVELGVSGTKSIGKPNESVKKKEEKELKPASIRVRDAAENLLTCILEDVGYFPNECGPESTSSLLDEVSLLQHCNPAVLNRSEKESAVQHFRYFVTGSAVMMALLEDPLGNDQDPQPTVTLLIRGPFGRHAWTMQLRHLPRHKSSTKYHAPNPGRPVVMQDGPPRSTVRQKYFPDSVDRILHCKVDESIPTLDHVLSKDPQMREDTEKLKQFLTKQSTTEANLSSQSAFQECTPPPVCHEYQTARLFLTHFGFLELDKDEEENGKTGLLELDSSMRDFSKDLTLLDNFSARTCDTVHIFYVKSQQSRADDIVGNIADHTSLSPYFFEFLHTLGWPVEIGIHPGWTGHISTSWKLPLNSDSRQQEQSEGLSYDGSDAVLYWADACSEIAFIVPSQLKPKIPSEQPPFNASSLSWSEGNNREGTSRDKRALSLDLDKQPVPPKRSTHRTSVYSHTNSKIMVVWLENFEDHLNLPTADLLCCMNTGMEGNNAVKSTDVTVIFLHSLETGLFRVHMQGPTGKIGIALPLINGMVVTRRCLGSLVRQTALNIARRRRLDSENYQPPHVRRRVKIQEMVQKYKRNVTKAELLTNLFKDM</sequence>
<evidence type="ECO:0000313" key="4">
    <source>
        <dbReference type="EMBL" id="KAK9876655.1"/>
    </source>
</evidence>
<dbReference type="InterPro" id="IPR046859">
    <property type="entry name" value="RGPA/RALGAPB_N"/>
</dbReference>
<feature type="region of interest" description="Disordered" evidence="2">
    <location>
        <begin position="1039"/>
        <end position="1060"/>
    </location>
</feature>
<feature type="domain" description="Rap-GAP" evidence="3">
    <location>
        <begin position="1177"/>
        <end position="1468"/>
    </location>
</feature>
<dbReference type="PANTHER" id="PTHR21344">
    <property type="entry name" value="RAL GTPASE-ACTIVATING PROTEIN SUBUNIT BETA"/>
    <property type="match status" value="1"/>
</dbReference>
<feature type="region of interest" description="Disordered" evidence="2">
    <location>
        <begin position="1295"/>
        <end position="1344"/>
    </location>
</feature>
<evidence type="ECO:0000256" key="1">
    <source>
        <dbReference type="ARBA" id="ARBA00022468"/>
    </source>
</evidence>
<dbReference type="PANTHER" id="PTHR21344:SF1">
    <property type="entry name" value="RAL GTPASE-ACTIVATING PROTEIN SUBUNIT BETA"/>
    <property type="match status" value="1"/>
</dbReference>
<comment type="caution">
    <text evidence="4">The sequence shown here is derived from an EMBL/GenBank/DDBJ whole genome shotgun (WGS) entry which is preliminary data.</text>
</comment>
<reference evidence="4 5" key="1">
    <citation type="submission" date="2023-03" db="EMBL/GenBank/DDBJ databases">
        <title>Genome insight into feeding habits of ladybird beetles.</title>
        <authorList>
            <person name="Li H.-S."/>
            <person name="Huang Y.-H."/>
            <person name="Pang H."/>
        </authorList>
    </citation>
    <scope>NUCLEOTIDE SEQUENCE [LARGE SCALE GENOMIC DNA]</scope>
    <source>
        <strain evidence="4">SYSU_2023b</strain>
        <tissue evidence="4">Whole body</tissue>
    </source>
</reference>
<keyword evidence="5" id="KW-1185">Reference proteome</keyword>
<dbReference type="PROSITE" id="PS50085">
    <property type="entry name" value="RAPGAP"/>
    <property type="match status" value="1"/>
</dbReference>
<dbReference type="GO" id="GO:0005096">
    <property type="term" value="F:GTPase activator activity"/>
    <property type="evidence" value="ECO:0007669"/>
    <property type="project" value="UniProtKB-KW"/>
</dbReference>
<dbReference type="Gene3D" id="3.40.50.11210">
    <property type="entry name" value="Rap/Ran-GAP"/>
    <property type="match status" value="1"/>
</dbReference>
<dbReference type="InterPro" id="IPR039930">
    <property type="entry name" value="RALGAPB"/>
</dbReference>
<gene>
    <name evidence="4" type="ORF">WA026_014029</name>
</gene>
<dbReference type="EMBL" id="JARQZJ010000037">
    <property type="protein sequence ID" value="KAK9876655.1"/>
    <property type="molecule type" value="Genomic_DNA"/>
</dbReference>
<feature type="compositionally biased region" description="Low complexity" evidence="2">
    <location>
        <begin position="395"/>
        <end position="404"/>
    </location>
</feature>
<protein>
    <recommendedName>
        <fullName evidence="3">Rap-GAP domain-containing protein</fullName>
    </recommendedName>
</protein>
<feature type="compositionally biased region" description="Low complexity" evidence="2">
    <location>
        <begin position="748"/>
        <end position="761"/>
    </location>
</feature>